<proteinExistence type="predicted"/>
<organism evidence="2 3">
    <name type="scientific">Lentisphaera araneosa HTCC2155</name>
    <dbReference type="NCBI Taxonomy" id="313628"/>
    <lineage>
        <taxon>Bacteria</taxon>
        <taxon>Pseudomonadati</taxon>
        <taxon>Lentisphaerota</taxon>
        <taxon>Lentisphaeria</taxon>
        <taxon>Lentisphaerales</taxon>
        <taxon>Lentisphaeraceae</taxon>
        <taxon>Lentisphaera</taxon>
    </lineage>
</organism>
<dbReference type="Pfam" id="PF00535">
    <property type="entry name" value="Glycos_transf_2"/>
    <property type="match status" value="1"/>
</dbReference>
<dbReference type="EMBL" id="ABCK01000006">
    <property type="protein sequence ID" value="EDM28032.1"/>
    <property type="molecule type" value="Genomic_DNA"/>
</dbReference>
<accession>A6DJF8</accession>
<name>A6DJF8_9BACT</name>
<gene>
    <name evidence="2" type="ORF">LNTAR_11786</name>
</gene>
<dbReference type="InterPro" id="IPR001173">
    <property type="entry name" value="Glyco_trans_2-like"/>
</dbReference>
<protein>
    <recommendedName>
        <fullName evidence="1">Glycosyltransferase 2-like domain-containing protein</fullName>
    </recommendedName>
</protein>
<comment type="caution">
    <text evidence="2">The sequence shown here is derived from an EMBL/GenBank/DDBJ whole genome shotgun (WGS) entry which is preliminary data.</text>
</comment>
<dbReference type="eggNOG" id="COG0463">
    <property type="taxonomic scope" value="Bacteria"/>
</dbReference>
<dbReference type="STRING" id="313628.LNTAR_11786"/>
<evidence type="ECO:0000259" key="1">
    <source>
        <dbReference type="Pfam" id="PF00535"/>
    </source>
</evidence>
<dbReference type="OrthoDB" id="9797391at2"/>
<dbReference type="RefSeq" id="WP_007278029.1">
    <property type="nucleotide sequence ID" value="NZ_ABCK01000006.1"/>
</dbReference>
<dbReference type="Gene3D" id="3.90.550.10">
    <property type="entry name" value="Spore Coat Polysaccharide Biosynthesis Protein SpsA, Chain A"/>
    <property type="match status" value="1"/>
</dbReference>
<evidence type="ECO:0000313" key="2">
    <source>
        <dbReference type="EMBL" id="EDM28032.1"/>
    </source>
</evidence>
<reference evidence="2 3" key="1">
    <citation type="journal article" date="2010" name="J. Bacteriol.">
        <title>Genome sequence of Lentisphaera araneosa HTCC2155T, the type species of the order Lentisphaerales in the phylum Lentisphaerae.</title>
        <authorList>
            <person name="Thrash J.C."/>
            <person name="Cho J.C."/>
            <person name="Vergin K.L."/>
            <person name="Morris R.M."/>
            <person name="Giovannoni S.J."/>
        </authorList>
    </citation>
    <scope>NUCLEOTIDE SEQUENCE [LARGE SCALE GENOMIC DNA]</scope>
    <source>
        <strain evidence="2 3">HTCC2155</strain>
    </source>
</reference>
<keyword evidence="3" id="KW-1185">Reference proteome</keyword>
<evidence type="ECO:0000313" key="3">
    <source>
        <dbReference type="Proteomes" id="UP000004947"/>
    </source>
</evidence>
<dbReference type="InterPro" id="IPR029044">
    <property type="entry name" value="Nucleotide-diphossugar_trans"/>
</dbReference>
<feature type="domain" description="Glycosyltransferase 2-like" evidence="1">
    <location>
        <begin position="7"/>
        <end position="179"/>
    </location>
</feature>
<dbReference type="Proteomes" id="UP000004947">
    <property type="component" value="Unassembled WGS sequence"/>
</dbReference>
<dbReference type="SUPFAM" id="SSF53448">
    <property type="entry name" value="Nucleotide-diphospho-sugar transferases"/>
    <property type="match status" value="1"/>
</dbReference>
<sequence length="369" mass="42555">MNILIGMLIHNEEAIIAKTLKTVFQQNIFRSYKYQVEIIIIANACSDNSSAICERELEKFSRKVHNLEYKVIDKDEPGKIPAWNDLIHKYSSPQESYIIMMDGDILLQQKNNFETLIQSLENNPQALISTDLPIKDIHFSKSNNFLKRFSLGFSKITQKGAGQLCGQLYCARASFLRKIFIPKEILVDDTYLKFMACTNGLTSAVDNSKIINNYSVSHVFEAYTGPRNYFNNQVRQTVAFSMWRMFKEIIKQNKSKANAIQIVRTAITNNPDWLKQEFDKHMKGKRWFVFKGALNVRFKRLSRLNTMGKIKMFIPTCAAWLIDLPVIFVSNSKIKNSHIQNIWKDTHSTKMASEADSLIQLKTKIEKAS</sequence>
<dbReference type="AlphaFoldDB" id="A6DJF8"/>